<keyword evidence="3" id="KW-0378">Hydrolase</keyword>
<dbReference type="KEGG" id="cate:C2869_02065"/>
<organism evidence="7 8">
    <name type="scientific">Saccharobesus litoralis</name>
    <dbReference type="NCBI Taxonomy" id="2172099"/>
    <lineage>
        <taxon>Bacteria</taxon>
        <taxon>Pseudomonadati</taxon>
        <taxon>Pseudomonadota</taxon>
        <taxon>Gammaproteobacteria</taxon>
        <taxon>Alteromonadales</taxon>
        <taxon>Alteromonadaceae</taxon>
        <taxon>Saccharobesus</taxon>
    </lineage>
</organism>
<name>A0A2S0VMA9_9ALTE</name>
<feature type="domain" description="Sulfatase N-terminal" evidence="6">
    <location>
        <begin position="29"/>
        <end position="351"/>
    </location>
</feature>
<evidence type="ECO:0000256" key="3">
    <source>
        <dbReference type="ARBA" id="ARBA00022801"/>
    </source>
</evidence>
<dbReference type="OrthoDB" id="9803751at2"/>
<evidence type="ECO:0000313" key="8">
    <source>
        <dbReference type="Proteomes" id="UP000244441"/>
    </source>
</evidence>
<dbReference type="Proteomes" id="UP000244441">
    <property type="component" value="Chromosome"/>
</dbReference>
<feature type="chain" id="PRO_5015621190" evidence="5">
    <location>
        <begin position="26"/>
        <end position="470"/>
    </location>
</feature>
<dbReference type="Gene3D" id="3.30.1120.10">
    <property type="match status" value="1"/>
</dbReference>
<dbReference type="Gene3D" id="3.40.720.10">
    <property type="entry name" value="Alkaline Phosphatase, subunit A"/>
    <property type="match status" value="1"/>
</dbReference>
<keyword evidence="2" id="KW-0479">Metal-binding</keyword>
<proteinExistence type="inferred from homology"/>
<keyword evidence="8" id="KW-1185">Reference proteome</keyword>
<gene>
    <name evidence="7" type="ORF">C2869_02065</name>
</gene>
<dbReference type="EMBL" id="CP026604">
    <property type="protein sequence ID" value="AWB65302.1"/>
    <property type="molecule type" value="Genomic_DNA"/>
</dbReference>
<dbReference type="AlphaFoldDB" id="A0A2S0VMA9"/>
<dbReference type="GO" id="GO:0046872">
    <property type="term" value="F:metal ion binding"/>
    <property type="evidence" value="ECO:0007669"/>
    <property type="project" value="UniProtKB-KW"/>
</dbReference>
<dbReference type="RefSeq" id="WP_108601379.1">
    <property type="nucleotide sequence ID" value="NZ_CP026604.1"/>
</dbReference>
<evidence type="ECO:0000256" key="1">
    <source>
        <dbReference type="ARBA" id="ARBA00008779"/>
    </source>
</evidence>
<feature type="signal peptide" evidence="5">
    <location>
        <begin position="1"/>
        <end position="25"/>
    </location>
</feature>
<dbReference type="SUPFAM" id="SSF53649">
    <property type="entry name" value="Alkaline phosphatase-like"/>
    <property type="match status" value="1"/>
</dbReference>
<keyword evidence="4" id="KW-0106">Calcium</keyword>
<evidence type="ECO:0000259" key="6">
    <source>
        <dbReference type="Pfam" id="PF00884"/>
    </source>
</evidence>
<dbReference type="InterPro" id="IPR000917">
    <property type="entry name" value="Sulfatase_N"/>
</dbReference>
<dbReference type="InterPro" id="IPR050738">
    <property type="entry name" value="Sulfatase"/>
</dbReference>
<dbReference type="PANTHER" id="PTHR42693:SF53">
    <property type="entry name" value="ENDO-4-O-SULFATASE"/>
    <property type="match status" value="1"/>
</dbReference>
<reference evidence="7 8" key="1">
    <citation type="submission" date="2018-01" db="EMBL/GenBank/DDBJ databases">
        <title>Genome sequence of a Cantenovulum-like bacteria.</title>
        <authorList>
            <person name="Tan W.R."/>
            <person name="Lau N.-S."/>
            <person name="Go F."/>
            <person name="Amirul A.-A.A."/>
        </authorList>
    </citation>
    <scope>NUCLEOTIDE SEQUENCE [LARGE SCALE GENOMIC DNA]</scope>
    <source>
        <strain evidence="7 8">CCB-QB4</strain>
    </source>
</reference>
<accession>A0A2S0VMA9</accession>
<sequence length="470" mass="54400">MIPPLFKRIFLATVLLCVWHNSAYAQSKPNILLIISDDAGYHDFGFHGSQTMLTPRLDDFAKQSVLFEQAYVTAAVCGPSRAGLFTGKYQQRFGFEENNVPGYMSQSGQTGDEMGLPFTELTIADHIRQYGYTTALFGKWHLGDHDKYHPMRRGFDYFYGMRTGARSYFAYTEKELNEYPNKRLERGFGQFKEHEGYFTDVLVKETKQFISQSVQANIPFFSVLSLTSVHTPMEAKPEDLARFPKLSGKRQILAAMTYNMDQQLGLLFEHLDKLNITDNTLVVFVNDNGGPSDTNLSNNYPLSGTKANHLEGGIRVPMLLRWPNKVKGNTRFSHPVSTLDYFPTFLAAAGANVNQFEYLDGVDLLPYLNKQQQHRPHKTLFWKKENRAAIRYMDWKLLRFPDRPAELYNIANDISEKHNLANKEPEIVKQLYKKLFAWELTLERPLWQLKREYEGKAMRRMDKYRNPKFD</sequence>
<dbReference type="InterPro" id="IPR024607">
    <property type="entry name" value="Sulfatase_CS"/>
</dbReference>
<dbReference type="PANTHER" id="PTHR42693">
    <property type="entry name" value="ARYLSULFATASE FAMILY MEMBER"/>
    <property type="match status" value="1"/>
</dbReference>
<evidence type="ECO:0000256" key="4">
    <source>
        <dbReference type="ARBA" id="ARBA00022837"/>
    </source>
</evidence>
<dbReference type="PROSITE" id="PS00523">
    <property type="entry name" value="SULFATASE_1"/>
    <property type="match status" value="1"/>
</dbReference>
<dbReference type="InterPro" id="IPR017850">
    <property type="entry name" value="Alkaline_phosphatase_core_sf"/>
</dbReference>
<dbReference type="GO" id="GO:0004065">
    <property type="term" value="F:arylsulfatase activity"/>
    <property type="evidence" value="ECO:0007669"/>
    <property type="project" value="TreeGrafter"/>
</dbReference>
<evidence type="ECO:0000256" key="5">
    <source>
        <dbReference type="SAM" id="SignalP"/>
    </source>
</evidence>
<keyword evidence="5" id="KW-0732">Signal</keyword>
<evidence type="ECO:0000313" key="7">
    <source>
        <dbReference type="EMBL" id="AWB65302.1"/>
    </source>
</evidence>
<comment type="similarity">
    <text evidence="1">Belongs to the sulfatase family.</text>
</comment>
<protein>
    <submittedName>
        <fullName evidence="7">Sulfatase</fullName>
    </submittedName>
</protein>
<dbReference type="Pfam" id="PF00884">
    <property type="entry name" value="Sulfatase"/>
    <property type="match status" value="1"/>
</dbReference>
<evidence type="ECO:0000256" key="2">
    <source>
        <dbReference type="ARBA" id="ARBA00022723"/>
    </source>
</evidence>